<evidence type="ECO:0000256" key="6">
    <source>
        <dbReference type="ARBA" id="ARBA00022528"/>
    </source>
</evidence>
<keyword evidence="11" id="KW-0443">Lipid metabolism</keyword>
<dbReference type="InterPro" id="IPR003231">
    <property type="entry name" value="ACP"/>
</dbReference>
<dbReference type="SMART" id="SM00823">
    <property type="entry name" value="PKS_PP"/>
    <property type="match status" value="1"/>
</dbReference>
<evidence type="ECO:0000256" key="1">
    <source>
        <dbReference type="ARBA" id="ARBA00003180"/>
    </source>
</evidence>
<keyword evidence="9" id="KW-0276">Fatty acid metabolism</keyword>
<organism evidence="15 16">
    <name type="scientific">Senna tora</name>
    <dbReference type="NCBI Taxonomy" id="362788"/>
    <lineage>
        <taxon>Eukaryota</taxon>
        <taxon>Viridiplantae</taxon>
        <taxon>Streptophyta</taxon>
        <taxon>Embryophyta</taxon>
        <taxon>Tracheophyta</taxon>
        <taxon>Spermatophyta</taxon>
        <taxon>Magnoliopsida</taxon>
        <taxon>eudicotyledons</taxon>
        <taxon>Gunneridae</taxon>
        <taxon>Pentapetalae</taxon>
        <taxon>rosids</taxon>
        <taxon>fabids</taxon>
        <taxon>Fabales</taxon>
        <taxon>Fabaceae</taxon>
        <taxon>Caesalpinioideae</taxon>
        <taxon>Cassia clade</taxon>
        <taxon>Senna</taxon>
    </lineage>
</organism>
<dbReference type="Proteomes" id="UP000634136">
    <property type="component" value="Unassembled WGS sequence"/>
</dbReference>
<keyword evidence="12 13" id="KW-0275">Fatty acid biosynthesis</keyword>
<sequence>MASVSATSSLTFQPSLSPQGCNWRGSGLRAVSVCWRNRSFPSSFRASRFCISCKAKAETVQKVCEVVRSQLALPPEKEVTPDTKFIDLGADSLDTVEIVMSLEETFGIIIEEESNNSITTVQEAAELIEQLVQKKE</sequence>
<proteinExistence type="inferred from homology"/>
<keyword evidence="10" id="KW-0809">Transit peptide</keyword>
<comment type="caution">
    <text evidence="15">The sequence shown here is derived from an EMBL/GenBank/DDBJ whole genome shotgun (WGS) entry which is preliminary data.</text>
</comment>
<dbReference type="PROSITE" id="PS00012">
    <property type="entry name" value="PHOSPHOPANTETHEINE"/>
    <property type="match status" value="1"/>
</dbReference>
<dbReference type="PANTHER" id="PTHR46153">
    <property type="entry name" value="ACYL CARRIER PROTEIN"/>
    <property type="match status" value="1"/>
</dbReference>
<keyword evidence="6" id="KW-0150">Chloroplast</keyword>
<dbReference type="InterPro" id="IPR044813">
    <property type="entry name" value="ACP_chloroplastic"/>
</dbReference>
<evidence type="ECO:0000256" key="7">
    <source>
        <dbReference type="ARBA" id="ARBA00022553"/>
    </source>
</evidence>
<evidence type="ECO:0000256" key="8">
    <source>
        <dbReference type="ARBA" id="ARBA00022640"/>
    </source>
</evidence>
<evidence type="ECO:0000256" key="11">
    <source>
        <dbReference type="ARBA" id="ARBA00023098"/>
    </source>
</evidence>
<evidence type="ECO:0000256" key="10">
    <source>
        <dbReference type="ARBA" id="ARBA00022946"/>
    </source>
</evidence>
<evidence type="ECO:0000313" key="16">
    <source>
        <dbReference type="Proteomes" id="UP000634136"/>
    </source>
</evidence>
<evidence type="ECO:0000256" key="13">
    <source>
        <dbReference type="RuleBase" id="RU000722"/>
    </source>
</evidence>
<comment type="similarity">
    <text evidence="3">Belongs to the acyl carrier protein (ACP) family.</text>
</comment>
<keyword evidence="4 13" id="KW-0596">Phosphopantetheine</keyword>
<evidence type="ECO:0000256" key="2">
    <source>
        <dbReference type="ARBA" id="ARBA00004229"/>
    </source>
</evidence>
<evidence type="ECO:0000256" key="4">
    <source>
        <dbReference type="ARBA" id="ARBA00022450"/>
    </source>
</evidence>
<gene>
    <name evidence="15" type="ORF">G2W53_008908</name>
</gene>
<dbReference type="NCBIfam" id="TIGR00517">
    <property type="entry name" value="acyl_carrier"/>
    <property type="match status" value="1"/>
</dbReference>
<feature type="domain" description="Carrier" evidence="14">
    <location>
        <begin position="57"/>
        <end position="132"/>
    </location>
</feature>
<keyword evidence="7" id="KW-0597">Phosphoprotein</keyword>
<dbReference type="AlphaFoldDB" id="A0A834WX80"/>
<keyword evidence="16" id="KW-1185">Reference proteome</keyword>
<evidence type="ECO:0000256" key="9">
    <source>
        <dbReference type="ARBA" id="ARBA00022832"/>
    </source>
</evidence>
<dbReference type="PROSITE" id="PS50075">
    <property type="entry name" value="CARRIER"/>
    <property type="match status" value="1"/>
</dbReference>
<dbReference type="GO" id="GO:0009507">
    <property type="term" value="C:chloroplast"/>
    <property type="evidence" value="ECO:0007669"/>
    <property type="project" value="UniProtKB-SubCell"/>
</dbReference>
<dbReference type="Pfam" id="PF00550">
    <property type="entry name" value="PP-binding"/>
    <property type="match status" value="1"/>
</dbReference>
<comment type="subcellular location">
    <subcellularLocation>
        <location evidence="2">Plastid</location>
        <location evidence="2">Chloroplast</location>
    </subcellularLocation>
</comment>
<evidence type="ECO:0000256" key="12">
    <source>
        <dbReference type="ARBA" id="ARBA00023160"/>
    </source>
</evidence>
<dbReference type="GO" id="GO:0000036">
    <property type="term" value="F:acyl carrier activity"/>
    <property type="evidence" value="ECO:0007669"/>
    <property type="project" value="InterPro"/>
</dbReference>
<evidence type="ECO:0000256" key="5">
    <source>
        <dbReference type="ARBA" id="ARBA00022516"/>
    </source>
</evidence>
<dbReference type="InterPro" id="IPR006162">
    <property type="entry name" value="Ppantetheine_attach_site"/>
</dbReference>
<name>A0A834WX80_9FABA</name>
<evidence type="ECO:0000259" key="14">
    <source>
        <dbReference type="PROSITE" id="PS50075"/>
    </source>
</evidence>
<comment type="function">
    <text evidence="1 13">Carrier of the growing fatty acid chain in fatty acid biosynthesis.</text>
</comment>
<keyword evidence="5 13" id="KW-0444">Lipid biosynthesis</keyword>
<evidence type="ECO:0000313" key="15">
    <source>
        <dbReference type="EMBL" id="KAF7834049.1"/>
    </source>
</evidence>
<accession>A0A834WX80</accession>
<keyword evidence="8" id="KW-0934">Plastid</keyword>
<dbReference type="OrthoDB" id="448946at2759"/>
<dbReference type="EMBL" id="JAAIUW010000004">
    <property type="protein sequence ID" value="KAF7834049.1"/>
    <property type="molecule type" value="Genomic_DNA"/>
</dbReference>
<dbReference type="InterPro" id="IPR020806">
    <property type="entry name" value="PKS_PP-bd"/>
</dbReference>
<protein>
    <recommendedName>
        <fullName evidence="13">Acyl carrier protein</fullName>
    </recommendedName>
</protein>
<dbReference type="Gene3D" id="1.10.1200.10">
    <property type="entry name" value="ACP-like"/>
    <property type="match status" value="1"/>
</dbReference>
<dbReference type="PANTHER" id="PTHR46153:SF11">
    <property type="entry name" value="ACYL CARRIER PROTEIN 4, CHLOROPLASTIC"/>
    <property type="match status" value="1"/>
</dbReference>
<dbReference type="InterPro" id="IPR009081">
    <property type="entry name" value="PP-bd_ACP"/>
</dbReference>
<dbReference type="NCBIfam" id="NF002148">
    <property type="entry name" value="PRK00982.1-2"/>
    <property type="match status" value="1"/>
</dbReference>
<dbReference type="SUPFAM" id="SSF47336">
    <property type="entry name" value="ACP-like"/>
    <property type="match status" value="1"/>
</dbReference>
<reference evidence="15" key="1">
    <citation type="submission" date="2020-09" db="EMBL/GenBank/DDBJ databases">
        <title>Genome-Enabled Discovery of Anthraquinone Biosynthesis in Senna tora.</title>
        <authorList>
            <person name="Kang S.-H."/>
            <person name="Pandey R.P."/>
            <person name="Lee C.-M."/>
            <person name="Sim J.-S."/>
            <person name="Jeong J.-T."/>
            <person name="Choi B.-S."/>
            <person name="Jung M."/>
            <person name="Ginzburg D."/>
            <person name="Zhao K."/>
            <person name="Won S.Y."/>
            <person name="Oh T.-J."/>
            <person name="Yu Y."/>
            <person name="Kim N.-H."/>
            <person name="Lee O.R."/>
            <person name="Lee T.-H."/>
            <person name="Bashyal P."/>
            <person name="Kim T.-S."/>
            <person name="Lee W.-H."/>
            <person name="Kawkins C."/>
            <person name="Kim C.-K."/>
            <person name="Kim J.S."/>
            <person name="Ahn B.O."/>
            <person name="Rhee S.Y."/>
            <person name="Sohng J.K."/>
        </authorList>
    </citation>
    <scope>NUCLEOTIDE SEQUENCE</scope>
    <source>
        <tissue evidence="15">Leaf</tissue>
    </source>
</reference>
<dbReference type="HAMAP" id="MF_01217">
    <property type="entry name" value="Acyl_carrier"/>
    <property type="match status" value="1"/>
</dbReference>
<dbReference type="InterPro" id="IPR036736">
    <property type="entry name" value="ACP-like_sf"/>
</dbReference>
<evidence type="ECO:0000256" key="3">
    <source>
        <dbReference type="ARBA" id="ARBA00010930"/>
    </source>
</evidence>
<dbReference type="GO" id="GO:0031177">
    <property type="term" value="F:phosphopantetheine binding"/>
    <property type="evidence" value="ECO:0007669"/>
    <property type="project" value="InterPro"/>
</dbReference>